<dbReference type="RefSeq" id="WP_381423367.1">
    <property type="nucleotide sequence ID" value="NZ_JBHSDH010000013.1"/>
</dbReference>
<reference evidence="5" key="1">
    <citation type="journal article" date="2019" name="Int. J. Syst. Evol. Microbiol.">
        <title>The Global Catalogue of Microorganisms (GCM) 10K type strain sequencing project: providing services to taxonomists for standard genome sequencing and annotation.</title>
        <authorList>
            <consortium name="The Broad Institute Genomics Platform"/>
            <consortium name="The Broad Institute Genome Sequencing Center for Infectious Disease"/>
            <person name="Wu L."/>
            <person name="Ma J."/>
        </authorList>
    </citation>
    <scope>NUCLEOTIDE SEQUENCE [LARGE SCALE GENOMIC DNA]</scope>
    <source>
        <strain evidence="5">CECT 8531</strain>
    </source>
</reference>
<comment type="similarity">
    <text evidence="2">Belongs to the carbon-nitrogen hydrolase superfamily.</text>
</comment>
<evidence type="ECO:0000313" key="5">
    <source>
        <dbReference type="Proteomes" id="UP001595887"/>
    </source>
</evidence>
<dbReference type="PANTHER" id="PTHR43674">
    <property type="entry name" value="NITRILASE C965.09-RELATED"/>
    <property type="match status" value="1"/>
</dbReference>
<evidence type="ECO:0000256" key="2">
    <source>
        <dbReference type="ARBA" id="ARBA00034122"/>
    </source>
</evidence>
<dbReference type="InterPro" id="IPR050345">
    <property type="entry name" value="Aliph_Amidase/BUP"/>
</dbReference>
<dbReference type="InterPro" id="IPR003010">
    <property type="entry name" value="C-N_Hydrolase"/>
</dbReference>
<dbReference type="GO" id="GO:0050126">
    <property type="term" value="F:N-carbamoylputrescine amidase activity"/>
    <property type="evidence" value="ECO:0007669"/>
    <property type="project" value="UniProtKB-EC"/>
</dbReference>
<protein>
    <submittedName>
        <fullName evidence="4">N-carbamoylputrescine amidase</fullName>
        <ecNumber evidence="4">3.5.1.53</ecNumber>
    </submittedName>
</protein>
<dbReference type="Proteomes" id="UP001595887">
    <property type="component" value="Unassembled WGS sequence"/>
</dbReference>
<dbReference type="CDD" id="cd07573">
    <property type="entry name" value="CPA"/>
    <property type="match status" value="1"/>
</dbReference>
<dbReference type="SUPFAM" id="SSF56317">
    <property type="entry name" value="Carbon-nitrogen hydrolase"/>
    <property type="match status" value="1"/>
</dbReference>
<dbReference type="PANTHER" id="PTHR43674:SF2">
    <property type="entry name" value="BETA-UREIDOPROPIONASE"/>
    <property type="match status" value="1"/>
</dbReference>
<dbReference type="NCBIfam" id="TIGR03381">
    <property type="entry name" value="agmatine_aguB"/>
    <property type="match status" value="1"/>
</dbReference>
<dbReference type="Pfam" id="PF00795">
    <property type="entry name" value="CN_hydrolase"/>
    <property type="match status" value="1"/>
</dbReference>
<dbReference type="EMBL" id="JBHSDH010000013">
    <property type="protein sequence ID" value="MFC4292569.1"/>
    <property type="molecule type" value="Genomic_DNA"/>
</dbReference>
<keyword evidence="1 4" id="KW-0378">Hydrolase</keyword>
<keyword evidence="5" id="KW-1185">Reference proteome</keyword>
<proteinExistence type="inferred from homology"/>
<dbReference type="EC" id="3.5.1.53" evidence="4"/>
<dbReference type="InterPro" id="IPR036526">
    <property type="entry name" value="C-N_Hydrolase_sf"/>
</dbReference>
<evidence type="ECO:0000256" key="1">
    <source>
        <dbReference type="ARBA" id="ARBA00022801"/>
    </source>
</evidence>
<sequence>MTRNITVAALQLPLSGGERENIDAVSDLISQAASHGGQIILPPELFSSPYFCKCENEELFALARPTAEHPSVKAMAKLAKQLEVAIPTSFFERDGPHYYNSLAMIDASGDIMGVYRKSHIPDGPGYEEKYYFRPGNSGFKVWDLFGARIGIGICWDQWYPECARAMALMGAELLFYPTAIGTEPEEPDLDTRDMWRRAMVGHAVSNAMPVIAANRTGSENEHGGPAQTFYGTSFIANEKGDVVCDLDDRETGILTATFDLDLAAKHRASMGFFRDRRPELYSRLTNDY</sequence>
<accession>A0ABV8RH85</accession>
<evidence type="ECO:0000259" key="3">
    <source>
        <dbReference type="PROSITE" id="PS50263"/>
    </source>
</evidence>
<name>A0ABV8RH85_9SPHN</name>
<dbReference type="Gene3D" id="3.60.110.10">
    <property type="entry name" value="Carbon-nitrogen hydrolase"/>
    <property type="match status" value="1"/>
</dbReference>
<gene>
    <name evidence="4" type="primary">aguB</name>
    <name evidence="4" type="ORF">ACFOWX_09105</name>
</gene>
<organism evidence="4 5">
    <name type="scientific">Sphingorhabdus arenilitoris</name>
    <dbReference type="NCBI Taxonomy" id="1490041"/>
    <lineage>
        <taxon>Bacteria</taxon>
        <taxon>Pseudomonadati</taxon>
        <taxon>Pseudomonadota</taxon>
        <taxon>Alphaproteobacteria</taxon>
        <taxon>Sphingomonadales</taxon>
        <taxon>Sphingomonadaceae</taxon>
        <taxon>Sphingorhabdus</taxon>
    </lineage>
</organism>
<dbReference type="InterPro" id="IPR017755">
    <property type="entry name" value="N-carbamoylputrescine_amidase"/>
</dbReference>
<dbReference type="PROSITE" id="PS50263">
    <property type="entry name" value="CN_HYDROLASE"/>
    <property type="match status" value="1"/>
</dbReference>
<evidence type="ECO:0000313" key="4">
    <source>
        <dbReference type="EMBL" id="MFC4292569.1"/>
    </source>
</evidence>
<feature type="domain" description="CN hydrolase" evidence="3">
    <location>
        <begin position="3"/>
        <end position="260"/>
    </location>
</feature>
<comment type="caution">
    <text evidence="4">The sequence shown here is derived from an EMBL/GenBank/DDBJ whole genome shotgun (WGS) entry which is preliminary data.</text>
</comment>